<dbReference type="Ensembl" id="ENSCHIT00000040115.1">
    <property type="protein sequence ID" value="ENSCHIP00000032240.1"/>
    <property type="gene ID" value="ENSCHIG00000026276.1"/>
</dbReference>
<dbReference type="GeneTree" id="ENSGT01100000266201"/>
<dbReference type="STRING" id="9925.ENSCHIP00000032240"/>
<dbReference type="EMBL" id="LWLT01000007">
    <property type="status" value="NOT_ANNOTATED_CDS"/>
    <property type="molecule type" value="Genomic_DNA"/>
</dbReference>
<keyword evidence="4" id="KW-0963">Cytoplasm</keyword>
<comment type="similarity">
    <text evidence="3">Belongs to the translin family.</text>
</comment>
<evidence type="ECO:0000313" key="7">
    <source>
        <dbReference type="Proteomes" id="UP000291000"/>
    </source>
</evidence>
<keyword evidence="7" id="KW-1185">Reference proteome</keyword>
<name>A0A452G6Q4_CAPHI</name>
<keyword evidence="5" id="KW-0539">Nucleus</keyword>
<reference evidence="6" key="3">
    <citation type="submission" date="2025-09" db="UniProtKB">
        <authorList>
            <consortium name="Ensembl"/>
        </authorList>
    </citation>
    <scope>IDENTIFICATION</scope>
</reference>
<reference evidence="6 7" key="1">
    <citation type="submission" date="2016-04" db="EMBL/GenBank/DDBJ databases">
        <title>Polished mammalian reference genomes with single-molecule sequencing and chromosome conformation capture applied to the Capra hircus genome.</title>
        <authorList>
            <person name="Bickhart D.M."/>
            <person name="Koren S."/>
            <person name="Rosen B."/>
            <person name="Hastie A."/>
            <person name="Liachko I."/>
            <person name="Sullivan S.T."/>
            <person name="Burton J."/>
            <person name="Sayre B.L."/>
            <person name="Huson H.J."/>
            <person name="Lee J."/>
            <person name="Lam E."/>
            <person name="Kelley C.M."/>
            <person name="Hutchison J.L."/>
            <person name="Zhou Y."/>
            <person name="Sun J."/>
            <person name="Crisa A."/>
            <person name="Schwartz J.C."/>
            <person name="Hammond J.A."/>
            <person name="Schroeder S.G."/>
            <person name="Liu G.E."/>
            <person name="Dunham M."/>
            <person name="Shendure J."/>
            <person name="Sonstegard T.S."/>
            <person name="Phillippy A.M."/>
            <person name="Van Tassell C.P."/>
            <person name="Smith T.P."/>
        </authorList>
    </citation>
    <scope>NUCLEOTIDE SEQUENCE [LARGE SCALE GENOMIC DNA]</scope>
</reference>
<evidence type="ECO:0000256" key="1">
    <source>
        <dbReference type="ARBA" id="ARBA00004123"/>
    </source>
</evidence>
<dbReference type="GO" id="GO:0043565">
    <property type="term" value="F:sequence-specific DNA binding"/>
    <property type="evidence" value="ECO:0007669"/>
    <property type="project" value="InterPro"/>
</dbReference>
<dbReference type="Proteomes" id="UP000291000">
    <property type="component" value="Chromosome 8"/>
</dbReference>
<dbReference type="SUPFAM" id="SSF74784">
    <property type="entry name" value="Translin"/>
    <property type="match status" value="1"/>
</dbReference>
<comment type="subcellular location">
    <subcellularLocation>
        <location evidence="2">Cytoplasm</location>
    </subcellularLocation>
    <subcellularLocation>
        <location evidence="1">Nucleus</location>
    </subcellularLocation>
</comment>
<dbReference type="InterPro" id="IPR016069">
    <property type="entry name" value="Translin_C"/>
</dbReference>
<evidence type="ECO:0000256" key="3">
    <source>
        <dbReference type="ARBA" id="ARBA00005902"/>
    </source>
</evidence>
<reference evidence="6" key="2">
    <citation type="submission" date="2025-08" db="UniProtKB">
        <authorList>
            <consortium name="Ensembl"/>
        </authorList>
    </citation>
    <scope>IDENTIFICATION</scope>
</reference>
<dbReference type="PANTHER" id="PTHR10741">
    <property type="entry name" value="TRANSLIN AND TRANSLIN ASSOCIATED PROTEIN X"/>
    <property type="match status" value="1"/>
</dbReference>
<evidence type="ECO:0000256" key="2">
    <source>
        <dbReference type="ARBA" id="ARBA00004496"/>
    </source>
</evidence>
<organism evidence="6 7">
    <name type="scientific">Capra hircus</name>
    <name type="common">Goat</name>
    <dbReference type="NCBI Taxonomy" id="9925"/>
    <lineage>
        <taxon>Eukaryota</taxon>
        <taxon>Metazoa</taxon>
        <taxon>Chordata</taxon>
        <taxon>Craniata</taxon>
        <taxon>Vertebrata</taxon>
        <taxon>Euteleostomi</taxon>
        <taxon>Mammalia</taxon>
        <taxon>Eutheria</taxon>
        <taxon>Laurasiatheria</taxon>
        <taxon>Artiodactyla</taxon>
        <taxon>Ruminantia</taxon>
        <taxon>Pecora</taxon>
        <taxon>Bovidae</taxon>
        <taxon>Caprinae</taxon>
        <taxon>Capra</taxon>
    </lineage>
</organism>
<accession>A0A452G6Q4</accession>
<protein>
    <submittedName>
        <fullName evidence="6">Uncharacterized protein</fullName>
    </submittedName>
</protein>
<dbReference type="Gene3D" id="1.20.58.200">
    <property type="entry name" value="Translin, domain 2"/>
    <property type="match status" value="1"/>
</dbReference>
<dbReference type="GO" id="GO:0005634">
    <property type="term" value="C:nucleus"/>
    <property type="evidence" value="ECO:0007669"/>
    <property type="project" value="UniProtKB-SubCell"/>
</dbReference>
<sequence length="198" mass="22652">FVGCRTFGLQDIREKIRKVVQCLEQTCAGFQDIPKRHLKTREHFGTVKTHLTSLRKRQWQPTPFPAEQYYRFHEHRRFVLVCCVLGVETIVNREVVTKVLGSERDPKKGFHSDVEDSLSEFSFSLTTPGPCTSPPSSNELDSGFCLLSLKNDSLRKRYEGLKYDVKKVKKVVCHLSIRGCNREPAAACVKRGAPRRPC</sequence>
<evidence type="ECO:0000313" key="6">
    <source>
        <dbReference type="Ensembl" id="ENSCHIP00000032240.1"/>
    </source>
</evidence>
<dbReference type="InterPro" id="IPR036081">
    <property type="entry name" value="Translin_sf"/>
</dbReference>
<evidence type="ECO:0000256" key="4">
    <source>
        <dbReference type="ARBA" id="ARBA00022490"/>
    </source>
</evidence>
<dbReference type="AlphaFoldDB" id="A0A452G6Q4"/>
<evidence type="ECO:0000256" key="5">
    <source>
        <dbReference type="ARBA" id="ARBA00023242"/>
    </source>
</evidence>
<dbReference type="GO" id="GO:0005737">
    <property type="term" value="C:cytoplasm"/>
    <property type="evidence" value="ECO:0007669"/>
    <property type="project" value="UniProtKB-SubCell"/>
</dbReference>
<proteinExistence type="inferred from homology"/>
<dbReference type="InterPro" id="IPR002848">
    <property type="entry name" value="Translin_fam"/>
</dbReference>
<dbReference type="Pfam" id="PF01997">
    <property type="entry name" value="Translin"/>
    <property type="match status" value="1"/>
</dbReference>
<dbReference type="Gene3D" id="1.20.58.190">
    <property type="entry name" value="Translin, domain 1"/>
    <property type="match status" value="1"/>
</dbReference>
<dbReference type="InterPro" id="IPR016068">
    <property type="entry name" value="Translin_N"/>
</dbReference>